<comment type="caution">
    <text evidence="3">The sequence shown here is derived from an EMBL/GenBank/DDBJ whole genome shotgun (WGS) entry which is preliminary data.</text>
</comment>
<dbReference type="InterPro" id="IPR003996">
    <property type="entry name" value="RTX_toxin-activating_protC_bac"/>
</dbReference>
<organism evidence="3 4">
    <name type="scientific">Sphingorhabdus profundilacus</name>
    <dbReference type="NCBI Taxonomy" id="2509718"/>
    <lineage>
        <taxon>Bacteria</taxon>
        <taxon>Pseudomonadati</taxon>
        <taxon>Pseudomonadota</taxon>
        <taxon>Alphaproteobacteria</taxon>
        <taxon>Sphingomonadales</taxon>
        <taxon>Sphingomonadaceae</taxon>
        <taxon>Sphingorhabdus</taxon>
    </lineage>
</organism>
<evidence type="ECO:0000313" key="3">
    <source>
        <dbReference type="EMBL" id="MVZ98083.1"/>
    </source>
</evidence>
<protein>
    <recommendedName>
        <fullName evidence="2">RTX toxin-activating lysine-acyltransferase</fullName>
        <ecNumber evidence="2">2.3.1.-</ecNumber>
    </recommendedName>
</protein>
<evidence type="ECO:0000256" key="2">
    <source>
        <dbReference type="RuleBase" id="RU368102"/>
    </source>
</evidence>
<accession>A0A6I4M150</accession>
<keyword evidence="2 3" id="KW-0012">Acyltransferase</keyword>
<keyword evidence="4" id="KW-1185">Reference proteome</keyword>
<dbReference type="GO" id="GO:0016746">
    <property type="term" value="F:acyltransferase activity"/>
    <property type="evidence" value="ECO:0007669"/>
    <property type="project" value="UniProtKB-UniRule"/>
</dbReference>
<comment type="subcellular location">
    <subcellularLocation>
        <location evidence="2">Cytoplasm</location>
    </subcellularLocation>
</comment>
<gene>
    <name evidence="3" type="ORF">EUU23_10300</name>
</gene>
<dbReference type="EC" id="2.3.1.-" evidence="2"/>
<proteinExistence type="inferred from homology"/>
<reference evidence="3 4" key="1">
    <citation type="submission" date="2019-01" db="EMBL/GenBank/DDBJ databases">
        <title>Sphingorhabdus lacus sp.nov., isolated from an oligotrophic freshwater lake.</title>
        <authorList>
            <person name="Park M."/>
        </authorList>
    </citation>
    <scope>NUCLEOTIDE SEQUENCE [LARGE SCALE GENOMIC DNA]</scope>
    <source>
        <strain evidence="3 4">IMCC26285</strain>
    </source>
</reference>
<evidence type="ECO:0000256" key="1">
    <source>
        <dbReference type="ARBA" id="ARBA00005686"/>
    </source>
</evidence>
<keyword evidence="2 3" id="KW-0808">Transferase</keyword>
<name>A0A6I4M150_9SPHN</name>
<dbReference type="AlphaFoldDB" id="A0A6I4M150"/>
<comment type="similarity">
    <text evidence="1 2">Belongs to the RTX toxin acyltransferase family.</text>
</comment>
<sequence>MRGSSKNRNIHEHFYLFRDDYRPVALAIWAGCNAAAAAKLGAEMIEPQNRLSLDEWNSGDPIWLVDMIVPFADNINKHGEHVFADLVSGPLADEALHFHQTDMAPSKRTSAAVAADAGEKSRAAVEAAVIKAA</sequence>
<dbReference type="Pfam" id="PF02794">
    <property type="entry name" value="HlyC"/>
    <property type="match status" value="1"/>
</dbReference>
<dbReference type="GO" id="GO:0009404">
    <property type="term" value="P:toxin metabolic process"/>
    <property type="evidence" value="ECO:0007669"/>
    <property type="project" value="UniProtKB-UniRule"/>
</dbReference>
<comment type="function">
    <text evidence="2">Involved in fatty acylation of protoxin at internal lysine residues, thereby converting it to the active toxin.</text>
</comment>
<evidence type="ECO:0000313" key="4">
    <source>
        <dbReference type="Proteomes" id="UP000471147"/>
    </source>
</evidence>
<keyword evidence="2" id="KW-0963">Cytoplasm</keyword>
<dbReference type="GO" id="GO:0005737">
    <property type="term" value="C:cytoplasm"/>
    <property type="evidence" value="ECO:0007669"/>
    <property type="project" value="UniProtKB-SubCell"/>
</dbReference>
<dbReference type="Proteomes" id="UP000471147">
    <property type="component" value="Unassembled WGS sequence"/>
</dbReference>
<dbReference type="EMBL" id="SDWJ01000002">
    <property type="protein sequence ID" value="MVZ98083.1"/>
    <property type="molecule type" value="Genomic_DNA"/>
</dbReference>
<keyword evidence="2" id="KW-0204">Cytolysis</keyword>
<dbReference type="GO" id="GO:0031640">
    <property type="term" value="P:killing of cells of another organism"/>
    <property type="evidence" value="ECO:0007669"/>
    <property type="project" value="UniProtKB-KW"/>
</dbReference>